<comment type="function">
    <text evidence="5 7">Removes the formyl group from the N-terminal Met of newly synthesized proteins.</text>
</comment>
<dbReference type="HAMAP" id="MF_00163">
    <property type="entry name" value="Pep_deformylase"/>
    <property type="match status" value="1"/>
</dbReference>
<protein>
    <recommendedName>
        <fullName evidence="7">Peptide deformylase</fullName>
        <ecNumber evidence="7">3.5.1.88</ecNumber>
    </recommendedName>
</protein>
<dbReference type="GO" id="GO:0006412">
    <property type="term" value="P:translation"/>
    <property type="evidence" value="ECO:0007669"/>
    <property type="project" value="UniProtKB-KW"/>
</dbReference>
<proteinExistence type="inferred from homology"/>
<dbReference type="GO" id="GO:0046872">
    <property type="term" value="F:metal ion binding"/>
    <property type="evidence" value="ECO:0007669"/>
    <property type="project" value="UniProtKB-KW"/>
</dbReference>
<evidence type="ECO:0000256" key="4">
    <source>
        <dbReference type="ARBA" id="ARBA00022917"/>
    </source>
</evidence>
<dbReference type="SUPFAM" id="SSF56420">
    <property type="entry name" value="Peptide deformylase"/>
    <property type="match status" value="1"/>
</dbReference>
<evidence type="ECO:0000313" key="8">
    <source>
        <dbReference type="EMBL" id="CAF2760107.1"/>
    </source>
</evidence>
<sequence length="256" mass="29246">MRTTLYRCIHQPSKSWLELFDKRMQRAAKEMHQTLPPYEHVVQIGDPILRGKVEEIPLSEIKTPFINSIADKLLHVLKKYDAVGVSAPQIGTPIAMFAVGFTKSQIKSWSTETVAKEGMEPIDPPRVVINPRIDIIDSSSSTHREGCCSLYGFSAQVARYRKVLLKGYNIHGEAFEWLATDWTARIIQHEMDHLSGKLFIDPPTSTQTLEFNYWQSVNNRKGNFKMSYSGVGASHKLFPFKNFFPTKLRLALYIRS</sequence>
<evidence type="ECO:0000256" key="2">
    <source>
        <dbReference type="ARBA" id="ARBA00022723"/>
    </source>
</evidence>
<dbReference type="AlphaFoldDB" id="A0A7R8CGN2"/>
<comment type="similarity">
    <text evidence="1 7">Belongs to the polypeptide deformylase family.</text>
</comment>
<reference evidence="8" key="1">
    <citation type="submission" date="2021-02" db="EMBL/GenBank/DDBJ databases">
        <authorList>
            <person name="Bekaert M."/>
        </authorList>
    </citation>
    <scope>NUCLEOTIDE SEQUENCE</scope>
    <source>
        <strain evidence="8">IoA-00</strain>
    </source>
</reference>
<dbReference type="GO" id="GO:0005739">
    <property type="term" value="C:mitochondrion"/>
    <property type="evidence" value="ECO:0007669"/>
    <property type="project" value="TreeGrafter"/>
</dbReference>
<evidence type="ECO:0000256" key="5">
    <source>
        <dbReference type="ARBA" id="ARBA00037114"/>
    </source>
</evidence>
<dbReference type="InterPro" id="IPR023635">
    <property type="entry name" value="Peptide_deformylase"/>
</dbReference>
<dbReference type="CDD" id="cd00487">
    <property type="entry name" value="Pep_deformylase"/>
    <property type="match status" value="1"/>
</dbReference>
<dbReference type="PRINTS" id="PR01576">
    <property type="entry name" value="PDEFORMYLASE"/>
</dbReference>
<keyword evidence="4 7" id="KW-0648">Protein biosynthesis</keyword>
<evidence type="ECO:0000256" key="7">
    <source>
        <dbReference type="RuleBase" id="RU362111"/>
    </source>
</evidence>
<keyword evidence="2 7" id="KW-0479">Metal-binding</keyword>
<gene>
    <name evidence="8" type="ORF">LSAA_2028</name>
</gene>
<evidence type="ECO:0000313" key="9">
    <source>
        <dbReference type="Proteomes" id="UP000675881"/>
    </source>
</evidence>
<evidence type="ECO:0000256" key="1">
    <source>
        <dbReference type="ARBA" id="ARBA00010759"/>
    </source>
</evidence>
<dbReference type="EC" id="3.5.1.88" evidence="7"/>
<dbReference type="PANTHER" id="PTHR10458:SF2">
    <property type="entry name" value="PEPTIDE DEFORMYLASE, MITOCHONDRIAL"/>
    <property type="match status" value="1"/>
</dbReference>
<organism evidence="8 9">
    <name type="scientific">Lepeophtheirus salmonis</name>
    <name type="common">Salmon louse</name>
    <name type="synonym">Caligus salmonis</name>
    <dbReference type="NCBI Taxonomy" id="72036"/>
    <lineage>
        <taxon>Eukaryota</taxon>
        <taxon>Metazoa</taxon>
        <taxon>Ecdysozoa</taxon>
        <taxon>Arthropoda</taxon>
        <taxon>Crustacea</taxon>
        <taxon>Multicrustacea</taxon>
        <taxon>Hexanauplia</taxon>
        <taxon>Copepoda</taxon>
        <taxon>Siphonostomatoida</taxon>
        <taxon>Caligidae</taxon>
        <taxon>Lepeophtheirus</taxon>
    </lineage>
</organism>
<keyword evidence="3 7" id="KW-0378">Hydrolase</keyword>
<dbReference type="EMBL" id="HG994580">
    <property type="protein sequence ID" value="CAF2760107.1"/>
    <property type="molecule type" value="Genomic_DNA"/>
</dbReference>
<dbReference type="PANTHER" id="PTHR10458">
    <property type="entry name" value="PEPTIDE DEFORMYLASE"/>
    <property type="match status" value="1"/>
</dbReference>
<dbReference type="InterPro" id="IPR036821">
    <property type="entry name" value="Peptide_deformylase_sf"/>
</dbReference>
<dbReference type="FunFam" id="3.90.45.10:FF:000003">
    <property type="entry name" value="Peptide deformylase"/>
    <property type="match status" value="1"/>
</dbReference>
<comment type="catalytic activity">
    <reaction evidence="6 7">
        <text>N-terminal N-formyl-L-methionyl-[peptide] + H2O = N-terminal L-methionyl-[peptide] + formate</text>
        <dbReference type="Rhea" id="RHEA:24420"/>
        <dbReference type="Rhea" id="RHEA-COMP:10639"/>
        <dbReference type="Rhea" id="RHEA-COMP:10640"/>
        <dbReference type="ChEBI" id="CHEBI:15377"/>
        <dbReference type="ChEBI" id="CHEBI:15740"/>
        <dbReference type="ChEBI" id="CHEBI:49298"/>
        <dbReference type="ChEBI" id="CHEBI:64731"/>
        <dbReference type="EC" id="3.5.1.88"/>
    </reaction>
</comment>
<name>A0A7R8CGN2_LEPSM</name>
<accession>A0A7R8CGN2</accession>
<dbReference type="Proteomes" id="UP000675881">
    <property type="component" value="Chromosome 1"/>
</dbReference>
<evidence type="ECO:0000256" key="6">
    <source>
        <dbReference type="ARBA" id="ARBA00048875"/>
    </source>
</evidence>
<dbReference type="Pfam" id="PF01327">
    <property type="entry name" value="Pep_deformylase"/>
    <property type="match status" value="1"/>
</dbReference>
<dbReference type="GO" id="GO:0042586">
    <property type="term" value="F:peptide deformylase activity"/>
    <property type="evidence" value="ECO:0007669"/>
    <property type="project" value="UniProtKB-EC"/>
</dbReference>
<keyword evidence="9" id="KW-1185">Reference proteome</keyword>
<dbReference type="Gene3D" id="3.90.45.10">
    <property type="entry name" value="Peptide deformylase"/>
    <property type="match status" value="1"/>
</dbReference>
<evidence type="ECO:0000256" key="3">
    <source>
        <dbReference type="ARBA" id="ARBA00022801"/>
    </source>
</evidence>